<proteinExistence type="predicted"/>
<sequence>MADLFVSWQDYIDLNEQLVLKVADSGWKFDSLLCLARGGMRPGDIFSRVYSKPLSVLSTSSYRAMSGTVQGELNISSCITGTEALKGKVLLVDDMVDSGITLEKVVKHLKSDFPEITEIRIAVLWWKERSIFQPDYFVSYLEGNPWIHQPFEAYDDLGIERLREKRAIAGK</sequence>
<dbReference type="PANTHER" id="PTHR43363:SF1">
    <property type="entry name" value="HYPOXANTHINE-GUANINE PHOSPHORIBOSYLTRANSFERASE"/>
    <property type="match status" value="1"/>
</dbReference>
<accession>A0A401LL65</accession>
<accession>A0A388S9J2</accession>
<dbReference type="GO" id="GO:0016757">
    <property type="term" value="F:glycosyltransferase activity"/>
    <property type="evidence" value="ECO:0007669"/>
    <property type="project" value="UniProtKB-KW"/>
</dbReference>
<gene>
    <name evidence="4" type="ORF">MESMUL_02790</name>
</gene>
<dbReference type="CDD" id="cd06223">
    <property type="entry name" value="PRTases_typeI"/>
    <property type="match status" value="1"/>
</dbReference>
<dbReference type="Pfam" id="PF00156">
    <property type="entry name" value="Pribosyltran"/>
    <property type="match status" value="1"/>
</dbReference>
<dbReference type="Gene3D" id="3.40.50.2020">
    <property type="match status" value="1"/>
</dbReference>
<dbReference type="AlphaFoldDB" id="A0A388S9J2"/>
<dbReference type="InterPro" id="IPR029057">
    <property type="entry name" value="PRTase-like"/>
</dbReference>
<evidence type="ECO:0000313" key="4">
    <source>
        <dbReference type="EMBL" id="GBO92925.1"/>
    </source>
</evidence>
<comment type="caution">
    <text evidence="4">The sequence shown here is derived from an EMBL/GenBank/DDBJ whole genome shotgun (WGS) entry which is preliminary data.</text>
</comment>
<protein>
    <submittedName>
        <fullName evidence="4">Nicotinate phosphoribosyltransferase</fullName>
    </submittedName>
</protein>
<organism evidence="4 5">
    <name type="scientific">Mesosutterella multiformis</name>
    <dbReference type="NCBI Taxonomy" id="2259133"/>
    <lineage>
        <taxon>Bacteria</taxon>
        <taxon>Pseudomonadati</taxon>
        <taxon>Pseudomonadota</taxon>
        <taxon>Betaproteobacteria</taxon>
        <taxon>Burkholderiales</taxon>
        <taxon>Sutterellaceae</taxon>
        <taxon>Mesosutterella</taxon>
    </lineage>
</organism>
<dbReference type="InterPro" id="IPR000836">
    <property type="entry name" value="PRTase_dom"/>
</dbReference>
<evidence type="ECO:0000313" key="5">
    <source>
        <dbReference type="Proteomes" id="UP000266091"/>
    </source>
</evidence>
<reference evidence="4 5" key="1">
    <citation type="journal article" date="2018" name="Int. J. Syst. Evol. Microbiol.">
        <title>Mesosutterella multiformis gen. nov., sp. nov., a member of the family Sutterellaceae and Sutterella megalosphaeroides sp. nov., isolated from human faeces.</title>
        <authorList>
            <person name="Sakamoto M."/>
            <person name="Ikeyama N."/>
            <person name="Kunihiro T."/>
            <person name="Iino T."/>
            <person name="Yuki M."/>
            <person name="Ohkuma M."/>
        </authorList>
    </citation>
    <scope>NUCLEOTIDE SEQUENCE [LARGE SCALE GENOMIC DNA]</scope>
    <source>
        <strain evidence="4 5">4NBBH2</strain>
    </source>
</reference>
<name>A0A388S9J2_9BURK</name>
<evidence type="ECO:0000256" key="2">
    <source>
        <dbReference type="ARBA" id="ARBA00022679"/>
    </source>
</evidence>
<dbReference type="EMBL" id="BGZJ01000001">
    <property type="protein sequence ID" value="GBO92925.1"/>
    <property type="molecule type" value="Genomic_DNA"/>
</dbReference>
<dbReference type="RefSeq" id="WP_116269418.1">
    <property type="nucleotide sequence ID" value="NZ_BGZJ01000001.1"/>
</dbReference>
<keyword evidence="5" id="KW-1185">Reference proteome</keyword>
<dbReference type="Proteomes" id="UP000266091">
    <property type="component" value="Unassembled WGS sequence"/>
</dbReference>
<feature type="domain" description="Phosphoribosyltransferase" evidence="3">
    <location>
        <begin position="13"/>
        <end position="154"/>
    </location>
</feature>
<dbReference type="SUPFAM" id="SSF53271">
    <property type="entry name" value="PRTase-like"/>
    <property type="match status" value="1"/>
</dbReference>
<dbReference type="OrthoDB" id="307631at2"/>
<evidence type="ECO:0000256" key="1">
    <source>
        <dbReference type="ARBA" id="ARBA00022676"/>
    </source>
</evidence>
<keyword evidence="1 4" id="KW-0328">Glycosyltransferase</keyword>
<evidence type="ECO:0000259" key="3">
    <source>
        <dbReference type="Pfam" id="PF00156"/>
    </source>
</evidence>
<keyword evidence="2 4" id="KW-0808">Transferase</keyword>
<dbReference type="PANTHER" id="PTHR43363">
    <property type="entry name" value="HYPOXANTHINE PHOSPHORIBOSYLTRANSFERASE"/>
    <property type="match status" value="1"/>
</dbReference>